<dbReference type="Gene3D" id="2.40.320.10">
    <property type="entry name" value="Hypothetical Protein Pfu-838710-001"/>
    <property type="match status" value="1"/>
</dbReference>
<sequence>MASGHLEIETKYDVDEVFELPALTGLDGVAGVDPPVEHELEAVYHDTADLRLLRARVTLRRRTGGSDAGWHLKLPAGTARRELHAPLGRSVKNPPKVLGAPVVGLLRGAPTAPVATLRTRRVVTALRDAEGRLLAEVADDRVTATVPAAGPDRPDEAHTWREVEVELGDGTVELGAAVGTA</sequence>
<dbReference type="EMBL" id="CP141261">
    <property type="protein sequence ID" value="WRL63855.1"/>
    <property type="molecule type" value="Genomic_DNA"/>
</dbReference>
<keyword evidence="3" id="KW-1185">Reference proteome</keyword>
<dbReference type="CDD" id="cd07374">
    <property type="entry name" value="CYTH-like_Pase"/>
    <property type="match status" value="1"/>
</dbReference>
<dbReference type="SMART" id="SM01118">
    <property type="entry name" value="CYTH"/>
    <property type="match status" value="1"/>
</dbReference>
<protein>
    <submittedName>
        <fullName evidence="2">CYTH domain-containing protein</fullName>
    </submittedName>
</protein>
<dbReference type="SUPFAM" id="SSF55154">
    <property type="entry name" value="CYTH-like phosphatases"/>
    <property type="match status" value="1"/>
</dbReference>
<evidence type="ECO:0000259" key="1">
    <source>
        <dbReference type="PROSITE" id="PS51707"/>
    </source>
</evidence>
<feature type="domain" description="CYTH" evidence="1">
    <location>
        <begin position="5"/>
        <end position="181"/>
    </location>
</feature>
<name>A0ABZ1AZ61_9ACTN</name>
<dbReference type="InterPro" id="IPR023577">
    <property type="entry name" value="CYTH_domain"/>
</dbReference>
<gene>
    <name evidence="2" type="ORF">U6N30_30270</name>
</gene>
<reference evidence="2 3" key="1">
    <citation type="submission" date="2023-12" db="EMBL/GenBank/DDBJ databases">
        <title>Blastococcus brunescens sp. nov., an actonobacterium isolated from sandstone collected in sahara desert.</title>
        <authorList>
            <person name="Gtari M."/>
            <person name="Ghodhbane F."/>
        </authorList>
    </citation>
    <scope>NUCLEOTIDE SEQUENCE [LARGE SCALE GENOMIC DNA]</scope>
    <source>
        <strain evidence="2 3">BMG 8361</strain>
    </source>
</reference>
<dbReference type="Proteomes" id="UP001324287">
    <property type="component" value="Chromosome"/>
</dbReference>
<dbReference type="InterPro" id="IPR033469">
    <property type="entry name" value="CYTH-like_dom_sf"/>
</dbReference>
<dbReference type="PROSITE" id="PS51707">
    <property type="entry name" value="CYTH"/>
    <property type="match status" value="1"/>
</dbReference>
<evidence type="ECO:0000313" key="3">
    <source>
        <dbReference type="Proteomes" id="UP001324287"/>
    </source>
</evidence>
<dbReference type="RefSeq" id="WP_324275185.1">
    <property type="nucleotide sequence ID" value="NZ_CP141261.1"/>
</dbReference>
<proteinExistence type="predicted"/>
<dbReference type="Pfam" id="PF01928">
    <property type="entry name" value="CYTH"/>
    <property type="match status" value="1"/>
</dbReference>
<evidence type="ECO:0000313" key="2">
    <source>
        <dbReference type="EMBL" id="WRL63855.1"/>
    </source>
</evidence>
<accession>A0ABZ1AZ61</accession>
<organism evidence="2 3">
    <name type="scientific">Blastococcus brunescens</name>
    <dbReference type="NCBI Taxonomy" id="1564165"/>
    <lineage>
        <taxon>Bacteria</taxon>
        <taxon>Bacillati</taxon>
        <taxon>Actinomycetota</taxon>
        <taxon>Actinomycetes</taxon>
        <taxon>Geodermatophilales</taxon>
        <taxon>Geodermatophilaceae</taxon>
        <taxon>Blastococcus</taxon>
    </lineage>
</organism>